<evidence type="ECO:0008006" key="4">
    <source>
        <dbReference type="Google" id="ProtNLM"/>
    </source>
</evidence>
<protein>
    <recommendedName>
        <fullName evidence="4">Hemerythrin-like domain-containing protein</fullName>
    </recommendedName>
</protein>
<comment type="caution">
    <text evidence="2">The sequence shown here is derived from an EMBL/GenBank/DDBJ whole genome shotgun (WGS) entry which is preliminary data.</text>
</comment>
<dbReference type="Proteomes" id="UP000613266">
    <property type="component" value="Unassembled WGS sequence"/>
</dbReference>
<accession>A0A931NJJ5</accession>
<feature type="region of interest" description="Disordered" evidence="1">
    <location>
        <begin position="134"/>
        <end position="153"/>
    </location>
</feature>
<evidence type="ECO:0000256" key="1">
    <source>
        <dbReference type="SAM" id="MobiDB-lite"/>
    </source>
</evidence>
<dbReference type="EMBL" id="JAEDAK010000014">
    <property type="protein sequence ID" value="MBH9578705.1"/>
    <property type="molecule type" value="Genomic_DNA"/>
</dbReference>
<organism evidence="2 3">
    <name type="scientific">Inhella proteolytica</name>
    <dbReference type="NCBI Taxonomy" id="2795029"/>
    <lineage>
        <taxon>Bacteria</taxon>
        <taxon>Pseudomonadati</taxon>
        <taxon>Pseudomonadota</taxon>
        <taxon>Betaproteobacteria</taxon>
        <taxon>Burkholderiales</taxon>
        <taxon>Sphaerotilaceae</taxon>
        <taxon>Inhella</taxon>
    </lineage>
</organism>
<gene>
    <name evidence="2" type="ORF">I7X39_17570</name>
</gene>
<feature type="compositionally biased region" description="Basic and acidic residues" evidence="1">
    <location>
        <begin position="141"/>
        <end position="153"/>
    </location>
</feature>
<keyword evidence="3" id="KW-1185">Reference proteome</keyword>
<sequence length="153" mass="17036">MKRHPLLIPLAREHHASLVFAHWCQTTDAAISGPTQTDAHKRLRDFRAHFEAHAATEERNLTNWAMAPELQPAWKRMQADHRAIRRALEDPLGAIELQALGELVEAHTRWEDLVFSPALESSLKASTSAPLKALTPLSAQDHSDEHPHAASSA</sequence>
<dbReference type="RefSeq" id="WP_198112474.1">
    <property type="nucleotide sequence ID" value="NZ_JAEDAK010000014.1"/>
</dbReference>
<reference evidence="2" key="1">
    <citation type="submission" date="2020-12" db="EMBL/GenBank/DDBJ databases">
        <title>The genome sequence of Inhella sp. 1Y17.</title>
        <authorList>
            <person name="Liu Y."/>
        </authorList>
    </citation>
    <scope>NUCLEOTIDE SEQUENCE</scope>
    <source>
        <strain evidence="2">1Y17</strain>
    </source>
</reference>
<proteinExistence type="predicted"/>
<name>A0A931NJJ5_9BURK</name>
<evidence type="ECO:0000313" key="2">
    <source>
        <dbReference type="EMBL" id="MBH9578705.1"/>
    </source>
</evidence>
<evidence type="ECO:0000313" key="3">
    <source>
        <dbReference type="Proteomes" id="UP000613266"/>
    </source>
</evidence>
<dbReference type="AlphaFoldDB" id="A0A931NJJ5"/>